<dbReference type="EMBL" id="CP009288">
    <property type="protein sequence ID" value="AIQ14121.1"/>
    <property type="molecule type" value="Genomic_DNA"/>
</dbReference>
<dbReference type="Gene3D" id="1.10.357.10">
    <property type="entry name" value="Tetracycline Repressor, domain 2"/>
    <property type="match status" value="1"/>
</dbReference>
<evidence type="ECO:0000313" key="4">
    <source>
        <dbReference type="EMBL" id="AIQ14121.1"/>
    </source>
</evidence>
<dbReference type="PROSITE" id="PS50977">
    <property type="entry name" value="HTH_TETR_2"/>
    <property type="match status" value="1"/>
</dbReference>
<dbReference type="PANTHER" id="PTHR30055">
    <property type="entry name" value="HTH-TYPE TRANSCRIPTIONAL REGULATOR RUTR"/>
    <property type="match status" value="1"/>
</dbReference>
<dbReference type="SUPFAM" id="SSF48498">
    <property type="entry name" value="Tetracyclin repressor-like, C-terminal domain"/>
    <property type="match status" value="1"/>
</dbReference>
<feature type="DNA-binding region" description="H-T-H motif" evidence="2">
    <location>
        <begin position="51"/>
        <end position="70"/>
    </location>
</feature>
<dbReference type="Pfam" id="PF00440">
    <property type="entry name" value="TetR_N"/>
    <property type="match status" value="1"/>
</dbReference>
<dbReference type="InterPro" id="IPR009057">
    <property type="entry name" value="Homeodomain-like_sf"/>
</dbReference>
<gene>
    <name evidence="4" type="ORF">PDUR_21030</name>
</gene>
<dbReference type="SUPFAM" id="SSF46689">
    <property type="entry name" value="Homeodomain-like"/>
    <property type="match status" value="1"/>
</dbReference>
<dbReference type="PRINTS" id="PR00455">
    <property type="entry name" value="HTHTETR"/>
</dbReference>
<dbReference type="KEGG" id="pdu:PDUR_21030"/>
<dbReference type="Gene3D" id="1.10.10.60">
    <property type="entry name" value="Homeodomain-like"/>
    <property type="match status" value="1"/>
</dbReference>
<dbReference type="eggNOG" id="COG1309">
    <property type="taxonomic scope" value="Bacteria"/>
</dbReference>
<protein>
    <submittedName>
        <fullName evidence="4">TetR family transcriptional regulator</fullName>
    </submittedName>
</protein>
<proteinExistence type="predicted"/>
<evidence type="ECO:0000256" key="1">
    <source>
        <dbReference type="ARBA" id="ARBA00023125"/>
    </source>
</evidence>
<sequence length="233" mass="26407">MAEHLSADNNTESWALELLALGDEEKITPKQIAILQAAVDVFAEKGYAGAATSEIAQRAGVAEGTIFRYYKTKKDLLLSIVGPTMSRLLAPFVMRNFGNLLDTSFDSYEDFLRALIRNRLDFARKNFKFLQILIQEIPFHPKLREQFIEDIIGKVLERISAQVEHFKQKGEIIDVPAPAVIRFSVSATIGYIMTRLLLQPNKEWNDEEEIELLIRFIMHGIAANPGNQASERK</sequence>
<keyword evidence="5" id="KW-1185">Reference proteome</keyword>
<dbReference type="GO" id="GO:0003677">
    <property type="term" value="F:DNA binding"/>
    <property type="evidence" value="ECO:0007669"/>
    <property type="project" value="UniProtKB-UniRule"/>
</dbReference>
<evidence type="ECO:0000313" key="5">
    <source>
        <dbReference type="Proteomes" id="UP000029409"/>
    </source>
</evidence>
<name>A0A089HQ28_PAEDU</name>
<dbReference type="InterPro" id="IPR050109">
    <property type="entry name" value="HTH-type_TetR-like_transc_reg"/>
</dbReference>
<organism evidence="4 5">
    <name type="scientific">Paenibacillus durus</name>
    <name type="common">Paenibacillus azotofixans</name>
    <dbReference type="NCBI Taxonomy" id="44251"/>
    <lineage>
        <taxon>Bacteria</taxon>
        <taxon>Bacillati</taxon>
        <taxon>Bacillota</taxon>
        <taxon>Bacilli</taxon>
        <taxon>Bacillales</taxon>
        <taxon>Paenibacillaceae</taxon>
        <taxon>Paenibacillus</taxon>
    </lineage>
</organism>
<dbReference type="AlphaFoldDB" id="A0A089HQ28"/>
<keyword evidence="1 2" id="KW-0238">DNA-binding</keyword>
<evidence type="ECO:0000256" key="2">
    <source>
        <dbReference type="PROSITE-ProRule" id="PRU00335"/>
    </source>
</evidence>
<dbReference type="InterPro" id="IPR036271">
    <property type="entry name" value="Tet_transcr_reg_TetR-rel_C_sf"/>
</dbReference>
<dbReference type="InterPro" id="IPR001647">
    <property type="entry name" value="HTH_TetR"/>
</dbReference>
<dbReference type="GO" id="GO:0006355">
    <property type="term" value="P:regulation of DNA-templated transcription"/>
    <property type="evidence" value="ECO:0007669"/>
    <property type="project" value="UniProtKB-ARBA"/>
</dbReference>
<evidence type="ECO:0000259" key="3">
    <source>
        <dbReference type="PROSITE" id="PS50977"/>
    </source>
</evidence>
<dbReference type="Proteomes" id="UP000029409">
    <property type="component" value="Chromosome"/>
</dbReference>
<dbReference type="PANTHER" id="PTHR30055:SF222">
    <property type="entry name" value="REGULATORY PROTEIN"/>
    <property type="match status" value="1"/>
</dbReference>
<dbReference type="STRING" id="44251.PDUR_21030"/>
<accession>A0A089HQ28</accession>
<dbReference type="OrthoDB" id="9780824at2"/>
<feature type="domain" description="HTH tetR-type" evidence="3">
    <location>
        <begin position="28"/>
        <end position="88"/>
    </location>
</feature>
<dbReference type="RefSeq" id="WP_042207920.1">
    <property type="nucleotide sequence ID" value="NZ_CP009288.1"/>
</dbReference>
<reference evidence="4 5" key="1">
    <citation type="submission" date="2014-08" db="EMBL/GenBank/DDBJ databases">
        <title>Comparative genomics of the Paenibacillus odorifer group.</title>
        <authorList>
            <person name="den Bakker H.C."/>
            <person name="Tsai Y.-C."/>
            <person name="Martin N."/>
            <person name="Korlach J."/>
            <person name="Wiedmann M."/>
        </authorList>
    </citation>
    <scope>NUCLEOTIDE SEQUENCE [LARGE SCALE GENOMIC DNA]</scope>
    <source>
        <strain evidence="4 5">DSM 1735</strain>
    </source>
</reference>